<reference evidence="2" key="2">
    <citation type="journal article" name="Front. Microbiol.">
        <title>Degradative Capacity of Two Strains of Rhodonia placenta: From Phenotype to Genotype.</title>
        <authorList>
            <person name="Kolle M."/>
            <person name="Horta M.A.C."/>
            <person name="Nowrousian M."/>
            <person name="Ohm R.A."/>
            <person name="Benz J.P."/>
            <person name="Pilgard A."/>
        </authorList>
    </citation>
    <scope>NUCLEOTIDE SEQUENCE</scope>
    <source>
        <strain evidence="2">FPRL280</strain>
    </source>
</reference>
<organism evidence="2 3">
    <name type="scientific">Rhodonia placenta</name>
    <dbReference type="NCBI Taxonomy" id="104341"/>
    <lineage>
        <taxon>Eukaryota</taxon>
        <taxon>Fungi</taxon>
        <taxon>Dikarya</taxon>
        <taxon>Basidiomycota</taxon>
        <taxon>Agaricomycotina</taxon>
        <taxon>Agaricomycetes</taxon>
        <taxon>Polyporales</taxon>
        <taxon>Adustoporiaceae</taxon>
        <taxon>Rhodonia</taxon>
    </lineage>
</organism>
<feature type="transmembrane region" description="Helical" evidence="1">
    <location>
        <begin position="169"/>
        <end position="189"/>
    </location>
</feature>
<feature type="transmembrane region" description="Helical" evidence="1">
    <location>
        <begin position="210"/>
        <end position="232"/>
    </location>
</feature>
<evidence type="ECO:0000313" key="3">
    <source>
        <dbReference type="Proteomes" id="UP000639403"/>
    </source>
</evidence>
<evidence type="ECO:0000256" key="1">
    <source>
        <dbReference type="SAM" id="Phobius"/>
    </source>
</evidence>
<feature type="transmembrane region" description="Helical" evidence="1">
    <location>
        <begin position="238"/>
        <end position="259"/>
    </location>
</feature>
<dbReference type="EMBL" id="JADOXO010000302">
    <property type="protein sequence ID" value="KAF9806929.1"/>
    <property type="molecule type" value="Genomic_DNA"/>
</dbReference>
<dbReference type="AlphaFoldDB" id="A0A8H7NW96"/>
<protein>
    <submittedName>
        <fullName evidence="2">Uncharacterized protein</fullName>
    </submittedName>
</protein>
<feature type="transmembrane region" description="Helical" evidence="1">
    <location>
        <begin position="126"/>
        <end position="149"/>
    </location>
</feature>
<name>A0A8H7NW96_9APHY</name>
<keyword evidence="1" id="KW-0812">Transmembrane</keyword>
<accession>A0A8H7NW96</accession>
<sequence length="323" mass="35792">MPSLFQSAFYLGNLVNAVLYGIEVMLFFSTMRVLLQAKRQRTRSDVFFIFFSCALLFLSAVNLAVDEAFGQEMWILNYDYPGGPDAYLGEYASVWYETMGTTASISLNLLADGLMIYRCYVVWNAAYIAIFPCLLWISSLGLGITSLYLSGSPNGNYFAGLASRVVLCYNVTSVSLNIIATCLICGRLLHHARIIRKQLGDDAPRIYTHAVSIIIESALPYSISSIVFLITYGDNSELSSLFLAFFAMFTAISPQMIIMRVVTGRAWSKTTATEITTVQFANANGSTSSNERVPTIDVVIQEEPKVGYSINEPIAIPKDFRMV</sequence>
<keyword evidence="1" id="KW-1133">Transmembrane helix</keyword>
<dbReference type="Proteomes" id="UP000639403">
    <property type="component" value="Unassembled WGS sequence"/>
</dbReference>
<feature type="transmembrane region" description="Helical" evidence="1">
    <location>
        <begin position="46"/>
        <end position="65"/>
    </location>
</feature>
<keyword evidence="1" id="KW-0472">Membrane</keyword>
<proteinExistence type="predicted"/>
<evidence type="ECO:0000313" key="2">
    <source>
        <dbReference type="EMBL" id="KAF9806929.1"/>
    </source>
</evidence>
<comment type="caution">
    <text evidence="2">The sequence shown here is derived from an EMBL/GenBank/DDBJ whole genome shotgun (WGS) entry which is preliminary data.</text>
</comment>
<feature type="transmembrane region" description="Helical" evidence="1">
    <location>
        <begin position="14"/>
        <end position="34"/>
    </location>
</feature>
<reference evidence="2" key="1">
    <citation type="submission" date="2020-11" db="EMBL/GenBank/DDBJ databases">
        <authorList>
            <person name="Koelle M."/>
            <person name="Horta M.A.C."/>
            <person name="Nowrousian M."/>
            <person name="Ohm R.A."/>
            <person name="Benz P."/>
            <person name="Pilgard A."/>
        </authorList>
    </citation>
    <scope>NUCLEOTIDE SEQUENCE</scope>
    <source>
        <strain evidence="2">FPRL280</strain>
    </source>
</reference>
<gene>
    <name evidence="2" type="ORF">IEO21_08462</name>
</gene>